<evidence type="ECO:0000313" key="2">
    <source>
        <dbReference type="EMBL" id="KAF9522968.1"/>
    </source>
</evidence>
<reference evidence="2" key="1">
    <citation type="submission" date="2020-11" db="EMBL/GenBank/DDBJ databases">
        <authorList>
            <consortium name="DOE Joint Genome Institute"/>
            <person name="Ahrendt S."/>
            <person name="Riley R."/>
            <person name="Andreopoulos W."/>
            <person name="Labutti K."/>
            <person name="Pangilinan J."/>
            <person name="Ruiz-Duenas F.J."/>
            <person name="Barrasa J.M."/>
            <person name="Sanchez-Garcia M."/>
            <person name="Camarero S."/>
            <person name="Miyauchi S."/>
            <person name="Serrano A."/>
            <person name="Linde D."/>
            <person name="Babiker R."/>
            <person name="Drula E."/>
            <person name="Ayuso-Fernandez I."/>
            <person name="Pacheco R."/>
            <person name="Padilla G."/>
            <person name="Ferreira P."/>
            <person name="Barriuso J."/>
            <person name="Kellner H."/>
            <person name="Castanera R."/>
            <person name="Alfaro M."/>
            <person name="Ramirez L."/>
            <person name="Pisabarro A.G."/>
            <person name="Kuo A."/>
            <person name="Tritt A."/>
            <person name="Lipzen A."/>
            <person name="He G."/>
            <person name="Yan M."/>
            <person name="Ng V."/>
            <person name="Cullen D."/>
            <person name="Martin F."/>
            <person name="Rosso M.-N."/>
            <person name="Henrissat B."/>
            <person name="Hibbett D."/>
            <person name="Martinez A.T."/>
            <person name="Grigoriev I.V."/>
        </authorList>
    </citation>
    <scope>NUCLEOTIDE SEQUENCE</scope>
    <source>
        <strain evidence="2">CBS 506.95</strain>
    </source>
</reference>
<keyword evidence="1" id="KW-0812">Transmembrane</keyword>
<keyword evidence="3" id="KW-1185">Reference proteome</keyword>
<dbReference type="AlphaFoldDB" id="A0A9P6E5J5"/>
<dbReference type="Proteomes" id="UP000807306">
    <property type="component" value="Unassembled WGS sequence"/>
</dbReference>
<keyword evidence="1" id="KW-0472">Membrane</keyword>
<protein>
    <submittedName>
        <fullName evidence="2">Uncharacterized protein</fullName>
    </submittedName>
</protein>
<dbReference type="EMBL" id="MU157929">
    <property type="protein sequence ID" value="KAF9522968.1"/>
    <property type="molecule type" value="Genomic_DNA"/>
</dbReference>
<organism evidence="2 3">
    <name type="scientific">Crepidotus variabilis</name>
    <dbReference type="NCBI Taxonomy" id="179855"/>
    <lineage>
        <taxon>Eukaryota</taxon>
        <taxon>Fungi</taxon>
        <taxon>Dikarya</taxon>
        <taxon>Basidiomycota</taxon>
        <taxon>Agaricomycotina</taxon>
        <taxon>Agaricomycetes</taxon>
        <taxon>Agaricomycetidae</taxon>
        <taxon>Agaricales</taxon>
        <taxon>Agaricineae</taxon>
        <taxon>Crepidotaceae</taxon>
        <taxon>Crepidotus</taxon>
    </lineage>
</organism>
<sequence>MIKVLTLQSKQPSRHIFSSLKPSYIMLFFKIFAPFFIVGLSSILVTANPLQMDKRDCCDPNSFFPCNGACQLTCIDPELGGVDQACSADCANDCCPEGVVCPG</sequence>
<proteinExistence type="predicted"/>
<dbReference type="OrthoDB" id="2822637at2759"/>
<feature type="transmembrane region" description="Helical" evidence="1">
    <location>
        <begin position="24"/>
        <end position="45"/>
    </location>
</feature>
<evidence type="ECO:0000256" key="1">
    <source>
        <dbReference type="SAM" id="Phobius"/>
    </source>
</evidence>
<comment type="caution">
    <text evidence="2">The sequence shown here is derived from an EMBL/GenBank/DDBJ whole genome shotgun (WGS) entry which is preliminary data.</text>
</comment>
<name>A0A9P6E5J5_9AGAR</name>
<keyword evidence="1" id="KW-1133">Transmembrane helix</keyword>
<evidence type="ECO:0000313" key="3">
    <source>
        <dbReference type="Proteomes" id="UP000807306"/>
    </source>
</evidence>
<gene>
    <name evidence="2" type="ORF">CPB83DRAFT_70692</name>
</gene>
<accession>A0A9P6E5J5</accession>